<feature type="domain" description="AB hydrolase-1" evidence="4">
    <location>
        <begin position="20"/>
        <end position="255"/>
    </location>
</feature>
<comment type="caution">
    <text evidence="5">The sequence shown here is derived from an EMBL/GenBank/DDBJ whole genome shotgun (WGS) entry which is preliminary data.</text>
</comment>
<dbReference type="PANTHER" id="PTHR42916:SF1">
    <property type="entry name" value="PROTEIN PHYLLO, CHLOROPLASTIC"/>
    <property type="match status" value="1"/>
</dbReference>
<evidence type="ECO:0000256" key="3">
    <source>
        <dbReference type="HAMAP-Rule" id="MF_01660"/>
    </source>
</evidence>
<dbReference type="InterPro" id="IPR000639">
    <property type="entry name" value="Epox_hydrolase-like"/>
</dbReference>
<dbReference type="GO" id="GO:0009234">
    <property type="term" value="P:menaquinone biosynthetic process"/>
    <property type="evidence" value="ECO:0007669"/>
    <property type="project" value="UniProtKB-UniRule"/>
</dbReference>
<accession>A0A942U9Y0</accession>
<comment type="pathway">
    <text evidence="3">Quinol/quinone metabolism; 1,4-dihydroxy-2-naphthoate biosynthesis; 1,4-dihydroxy-2-naphthoate from chorismate: step 3/7.</text>
</comment>
<comment type="subunit">
    <text evidence="3">Monomer.</text>
</comment>
<dbReference type="InterPro" id="IPR000073">
    <property type="entry name" value="AB_hydrolase_1"/>
</dbReference>
<dbReference type="Gene3D" id="3.40.50.1820">
    <property type="entry name" value="alpha/beta hydrolase"/>
    <property type="match status" value="1"/>
</dbReference>
<dbReference type="InterPro" id="IPR029058">
    <property type="entry name" value="AB_hydrolase_fold"/>
</dbReference>
<evidence type="ECO:0000313" key="5">
    <source>
        <dbReference type="EMBL" id="MBS4215273.1"/>
    </source>
</evidence>
<evidence type="ECO:0000256" key="2">
    <source>
        <dbReference type="ARBA" id="ARBA00023239"/>
    </source>
</evidence>
<keyword evidence="1 3" id="KW-0474">Menaquinone biosynthesis</keyword>
<proteinExistence type="inferred from homology"/>
<reference evidence="5" key="1">
    <citation type="submission" date="2021-05" db="EMBL/GenBank/DDBJ databases">
        <title>Novel Bacillus species.</title>
        <authorList>
            <person name="Liu G."/>
        </authorList>
    </citation>
    <scope>NUCLEOTIDE SEQUENCE</scope>
    <source>
        <strain evidence="5">FJAT-49825</strain>
    </source>
</reference>
<comment type="similarity">
    <text evidence="3">Belongs to the AB hydrolase superfamily. MenH family.</text>
</comment>
<dbReference type="Pfam" id="PF00561">
    <property type="entry name" value="Abhydrolase_1"/>
    <property type="match status" value="1"/>
</dbReference>
<dbReference type="NCBIfam" id="TIGR03695">
    <property type="entry name" value="menH_SHCHC"/>
    <property type="match status" value="1"/>
</dbReference>
<dbReference type="GO" id="GO:0070205">
    <property type="term" value="F:2-succinyl-6-hydroxy-2,4-cyclohexadiene-1-carboxylate synthase activity"/>
    <property type="evidence" value="ECO:0007669"/>
    <property type="project" value="UniProtKB-UniRule"/>
</dbReference>
<dbReference type="EC" id="4.2.99.20" evidence="3"/>
<dbReference type="PANTHER" id="PTHR42916">
    <property type="entry name" value="2-SUCCINYL-5-ENOLPYRUVYL-6-HYDROXY-3-CYCLOHEXENE-1-CARBOXYLATE SYNTHASE"/>
    <property type="match status" value="1"/>
</dbReference>
<comment type="function">
    <text evidence="3">Catalyzes a proton abstraction reaction that results in 2,5-elimination of pyruvate from 2-succinyl-5-enolpyruvyl-6-hydroxy-3-cyclohexene-1-carboxylate (SEPHCHC) and the formation of 2-succinyl-6-hydroxy-2,4-cyclohexadiene-1-carboxylate (SHCHC).</text>
</comment>
<dbReference type="PRINTS" id="PR00412">
    <property type="entry name" value="EPOXHYDRLASE"/>
</dbReference>
<dbReference type="Proteomes" id="UP000679749">
    <property type="component" value="Unassembled WGS sequence"/>
</dbReference>
<dbReference type="AlphaFoldDB" id="A0A942U9Y0"/>
<gene>
    <name evidence="3 5" type="primary">menH</name>
    <name evidence="5" type="ORF">KHA99_22915</name>
</gene>
<keyword evidence="2 3" id="KW-0456">Lyase</keyword>
<dbReference type="RefSeq" id="WP_213119816.1">
    <property type="nucleotide sequence ID" value="NZ_JAGYPF010000005.1"/>
</dbReference>
<organism evidence="5 6">
    <name type="scientific">Neobacillus rhizophilus</name>
    <dbReference type="NCBI Taxonomy" id="2833579"/>
    <lineage>
        <taxon>Bacteria</taxon>
        <taxon>Bacillati</taxon>
        <taxon>Bacillota</taxon>
        <taxon>Bacilli</taxon>
        <taxon>Bacillales</taxon>
        <taxon>Bacillaceae</taxon>
        <taxon>Neobacillus</taxon>
    </lineage>
</organism>
<sequence length="278" mass="31235">MRIVTGGIRYHVEICGKGFPLVMLHGFTGDSSTWTPFCEQLGKHSRLIIPDIIGHGKTESPEDAGRYRMEEAAQDLISILDELQMEQIDLLGYSMGGRLALSFACLYPQRVRKLILESASPGLELEDERKQRRMKDAELAHFIKDKAIKEFVEYWENIPLFSTMKRRTEKVQGKVREQRLNNSPIGLANSLLGMGTGSQPSWWGQLDKLACEVLLLTGEEDLKFCRIAEKMDKELKNSSLVTIAQCGHAIHVEEPEKFGTIVSDFLSNTNKGGIYSGS</sequence>
<evidence type="ECO:0000259" key="4">
    <source>
        <dbReference type="Pfam" id="PF00561"/>
    </source>
</evidence>
<dbReference type="HAMAP" id="MF_01660">
    <property type="entry name" value="MenH"/>
    <property type="match status" value="1"/>
</dbReference>
<dbReference type="EMBL" id="JAGYPF010000005">
    <property type="protein sequence ID" value="MBS4215273.1"/>
    <property type="molecule type" value="Genomic_DNA"/>
</dbReference>
<evidence type="ECO:0000256" key="1">
    <source>
        <dbReference type="ARBA" id="ARBA00022428"/>
    </source>
</evidence>
<keyword evidence="6" id="KW-1185">Reference proteome</keyword>
<comment type="pathway">
    <text evidence="3">Quinol/quinone metabolism; menaquinone biosynthesis.</text>
</comment>
<dbReference type="PRINTS" id="PR00111">
    <property type="entry name" value="ABHYDROLASE"/>
</dbReference>
<name>A0A942U9Y0_9BACI</name>
<dbReference type="InterPro" id="IPR022485">
    <property type="entry name" value="SHCHC_synthase_MenH"/>
</dbReference>
<evidence type="ECO:0000313" key="6">
    <source>
        <dbReference type="Proteomes" id="UP000679749"/>
    </source>
</evidence>
<protein>
    <recommendedName>
        <fullName evidence="3">Putative 2-succinyl-6-hydroxy-2,4-cyclohexadiene-1-carboxylate synthase</fullName>
        <shortName evidence="3">SHCHC synthase</shortName>
        <ecNumber evidence="3">4.2.99.20</ecNumber>
    </recommendedName>
</protein>
<comment type="catalytic activity">
    <reaction evidence="3">
        <text>5-enolpyruvoyl-6-hydroxy-2-succinyl-cyclohex-3-ene-1-carboxylate = (1R,6R)-6-hydroxy-2-succinyl-cyclohexa-2,4-diene-1-carboxylate + pyruvate</text>
        <dbReference type="Rhea" id="RHEA:25597"/>
        <dbReference type="ChEBI" id="CHEBI:15361"/>
        <dbReference type="ChEBI" id="CHEBI:58689"/>
        <dbReference type="ChEBI" id="CHEBI:58818"/>
        <dbReference type="EC" id="4.2.99.20"/>
    </reaction>
</comment>
<dbReference type="SUPFAM" id="SSF53474">
    <property type="entry name" value="alpha/beta-Hydrolases"/>
    <property type="match status" value="1"/>
</dbReference>